<sequence length="444" mass="52020">MLLKSFYLRSFQFIRLVGIRRLASGSNPAVWKKWTEEEEASSSHQKYEDSIDEIEAFGGMNLYENEDALLDDDFNTEKDVERLINSLKKLDEGAPLIGSGLVKDHVHKLNVSKMESPDDTISRPLNRWRKIIYDEGELVNSNLDQPPSKNNPHPFDEKYQQISLPPTHARSMAAYVNHSKVLQNLLDLGVDLLDIDTKTTLARYFVRMDWKKDAFPRLNWLIKSIGVDRVTLASYITRNPFFLIQDLDEMKERVSYLKSKKFTKPQIAKIVTENRYWLNMDIKTTDARLGWCQRQFHLNGNEVRHLVVKEPRLIMFGLGPLQRIVLLLNNELRFERQDIKRMLIEDPRLFMIDAKYIVLSYNYLALAMNIPNYLMVEYPSSLRMSIAAIRKRHEFLKRIDKAVYDPELPEYVSLKKLLQPSDKKFANEVARVKLADYNKFLKIM</sequence>
<accession>A0AC35GLB4</accession>
<dbReference type="WBParaSite" id="PS1159_v2.g6223.t1">
    <property type="protein sequence ID" value="PS1159_v2.g6223.t1"/>
    <property type="gene ID" value="PS1159_v2.g6223"/>
</dbReference>
<organism evidence="1 2">
    <name type="scientific">Panagrolaimus sp. PS1159</name>
    <dbReference type="NCBI Taxonomy" id="55785"/>
    <lineage>
        <taxon>Eukaryota</taxon>
        <taxon>Metazoa</taxon>
        <taxon>Ecdysozoa</taxon>
        <taxon>Nematoda</taxon>
        <taxon>Chromadorea</taxon>
        <taxon>Rhabditida</taxon>
        <taxon>Tylenchina</taxon>
        <taxon>Panagrolaimomorpha</taxon>
        <taxon>Panagrolaimoidea</taxon>
        <taxon>Panagrolaimidae</taxon>
        <taxon>Panagrolaimus</taxon>
    </lineage>
</organism>
<proteinExistence type="predicted"/>
<evidence type="ECO:0000313" key="2">
    <source>
        <dbReference type="WBParaSite" id="PS1159_v2.g6223.t1"/>
    </source>
</evidence>
<evidence type="ECO:0000313" key="1">
    <source>
        <dbReference type="Proteomes" id="UP000887580"/>
    </source>
</evidence>
<protein>
    <submittedName>
        <fullName evidence="2">Uncharacterized protein</fullName>
    </submittedName>
</protein>
<reference evidence="2" key="1">
    <citation type="submission" date="2022-11" db="UniProtKB">
        <authorList>
            <consortium name="WormBaseParasite"/>
        </authorList>
    </citation>
    <scope>IDENTIFICATION</scope>
</reference>
<dbReference type="Proteomes" id="UP000887580">
    <property type="component" value="Unplaced"/>
</dbReference>
<name>A0AC35GLB4_9BILA</name>